<accession>M1PPX4</accession>
<keyword evidence="1" id="KW-0500">Molybdenum</keyword>
<dbReference type="SUPFAM" id="SSF54665">
    <property type="entry name" value="CO dehydrogenase molybdoprotein N-domain-like"/>
    <property type="match status" value="1"/>
</dbReference>
<dbReference type="Pfam" id="PF20256">
    <property type="entry name" value="MoCoBD_2"/>
    <property type="match status" value="1"/>
</dbReference>
<organism evidence="5">
    <name type="scientific">uncultured organism</name>
    <dbReference type="NCBI Taxonomy" id="155900"/>
    <lineage>
        <taxon>unclassified sequences</taxon>
        <taxon>environmental samples</taxon>
    </lineage>
</organism>
<evidence type="ECO:0000313" key="5">
    <source>
        <dbReference type="EMBL" id="AGF93180.1"/>
    </source>
</evidence>
<feature type="region of interest" description="Disordered" evidence="3">
    <location>
        <begin position="583"/>
        <end position="620"/>
    </location>
</feature>
<dbReference type="InterPro" id="IPR036856">
    <property type="entry name" value="Ald_Oxase/Xan_DH_a/b_sf"/>
</dbReference>
<dbReference type="PANTHER" id="PTHR11908">
    <property type="entry name" value="XANTHINE DEHYDROGENASE"/>
    <property type="match status" value="1"/>
</dbReference>
<dbReference type="GO" id="GO:0016491">
    <property type="term" value="F:oxidoreductase activity"/>
    <property type="evidence" value="ECO:0007669"/>
    <property type="project" value="UniProtKB-KW"/>
</dbReference>
<evidence type="ECO:0000259" key="4">
    <source>
        <dbReference type="SMART" id="SM01008"/>
    </source>
</evidence>
<sequence>MEKENSWVGKEVERTDEYEKVTGQATYTQDIELPGMLYTRIAISDKAHAKILDIDTSEAEEMEGVRVVLTGDDVDFKFGKYIEDRNLLAKDKVVYYGEPVAAVAADSEEIAEKAVEKIEVEYEELEPIFDPKEAAKEEENLIHEDMSEYNHAPFIFPKDDTNIANHFKLRKGDTEEGFEEADKVITNTFDQPQTQHVEMETHTTVAQWNGEDGVEVYTSAQAPFVVQENIHRMFDIPMNKVEVNTPYLGGGFGGKAGLNWEPLPILLSKKAGGRPVKIDLKREEQFRSSAVRQGMKAELKTGVKENGEITAMEIKYFWDSGPYADYSVNVTRAAGYASPGPYEIPNIKTDSYTAYTNHVYGTAFRGFGHVPFFWATERQMDLVAKELDMDPVEFREKNIILPGGTAPSGVNVRDKVGRIDECIDKVVEELDKVETGETEDGKLRGTGVATLWKAPAMPANTSSSALVKVNEDGTVTLVSANSQMGQGSVTSFLQLVADELDIPYEDVDIANFTNTDLSVYTWQTVGSRGTFMDGNAVLDACEKTKEQLKELAAESLKTPEDKLKIEDGKVVEEHGEGEVPFSEIATGGTRESGEGFGGPIAGYGTYSAERTTNLDPDTGQGAPGLAWTVGARGAVVEVDPETGKTDVKKVITSLDVGKELNPQSVDGQIYGAVVQHLGSTLTEEYMYDDEGRMINDSLTDYKIPRAEDIPDEMINKNVENPQSNAPKGARGVGEPAMIGVGPAVANAVADATGVEFYDLPLSRQNMWKKFDEELNLEEGK</sequence>
<dbReference type="SMART" id="SM01008">
    <property type="entry name" value="Ald_Xan_dh_C"/>
    <property type="match status" value="1"/>
</dbReference>
<dbReference type="Gene3D" id="3.30.365.10">
    <property type="entry name" value="Aldehyde oxidase/xanthine dehydrogenase, molybdopterin binding domain"/>
    <property type="match status" value="4"/>
</dbReference>
<evidence type="ECO:0000256" key="2">
    <source>
        <dbReference type="ARBA" id="ARBA00023002"/>
    </source>
</evidence>
<dbReference type="InterPro" id="IPR046867">
    <property type="entry name" value="AldOxase/xan_DH_MoCoBD2"/>
</dbReference>
<dbReference type="GO" id="GO:0005506">
    <property type="term" value="F:iron ion binding"/>
    <property type="evidence" value="ECO:0007669"/>
    <property type="project" value="InterPro"/>
</dbReference>
<proteinExistence type="predicted"/>
<keyword evidence="2" id="KW-0560">Oxidoreductase</keyword>
<feature type="domain" description="Aldehyde oxidase/xanthine dehydrogenase a/b hammerhead" evidence="4">
    <location>
        <begin position="22"/>
        <end position="126"/>
    </location>
</feature>
<dbReference type="InterPro" id="IPR008274">
    <property type="entry name" value="AldOxase/xan_DH_MoCoBD1"/>
</dbReference>
<dbReference type="InterPro" id="IPR037165">
    <property type="entry name" value="AldOxase/xan_DH_Mopterin-bd_sf"/>
</dbReference>
<dbReference type="EMBL" id="JX684084">
    <property type="protein sequence ID" value="AGF93180.1"/>
    <property type="molecule type" value="Genomic_DNA"/>
</dbReference>
<dbReference type="InterPro" id="IPR016208">
    <property type="entry name" value="Ald_Oxase/xanthine_DH-like"/>
</dbReference>
<dbReference type="Gene3D" id="3.90.1170.50">
    <property type="entry name" value="Aldehyde oxidase/xanthine dehydrogenase, a/b hammerhead"/>
    <property type="match status" value="1"/>
</dbReference>
<dbReference type="Pfam" id="PF01315">
    <property type="entry name" value="Ald_Xan_dh_C"/>
    <property type="match status" value="1"/>
</dbReference>
<gene>
    <name evidence="5" type="ORF">FLSS-19_0013</name>
</gene>
<evidence type="ECO:0000256" key="3">
    <source>
        <dbReference type="SAM" id="MobiDB-lite"/>
    </source>
</evidence>
<evidence type="ECO:0000256" key="1">
    <source>
        <dbReference type="ARBA" id="ARBA00022505"/>
    </source>
</evidence>
<dbReference type="Pfam" id="PF02738">
    <property type="entry name" value="MoCoBD_1"/>
    <property type="match status" value="1"/>
</dbReference>
<dbReference type="PANTHER" id="PTHR11908:SF132">
    <property type="entry name" value="ALDEHYDE OXIDASE 1-RELATED"/>
    <property type="match status" value="1"/>
</dbReference>
<name>M1PPX4_9ZZZZ</name>
<reference evidence="5" key="1">
    <citation type="journal article" date="2013" name="Syst. Appl. Microbiol.">
        <title>New insights into the archaeal diversity of a hypersaline microbial mat obtained by a metagenomic approach.</title>
        <authorList>
            <person name="Lopez-Lopez A."/>
            <person name="Richter M."/>
            <person name="Pena A."/>
            <person name="Tamames J."/>
            <person name="Rossello-Mora R."/>
        </authorList>
    </citation>
    <scope>NUCLEOTIDE SEQUENCE</scope>
</reference>
<dbReference type="AlphaFoldDB" id="M1PPX4"/>
<protein>
    <submittedName>
        <fullName evidence="5">Xanthine dehydrogenase, molybdenum binding subunit apoprotein</fullName>
    </submittedName>
</protein>
<dbReference type="SUPFAM" id="SSF56003">
    <property type="entry name" value="Molybdenum cofactor-binding domain"/>
    <property type="match status" value="1"/>
</dbReference>
<dbReference type="InterPro" id="IPR000674">
    <property type="entry name" value="Ald_Oxase/Xan_DH_a/b"/>
</dbReference>